<dbReference type="PANTHER" id="PTHR21879:SF1">
    <property type="entry name" value="FI01546P"/>
    <property type="match status" value="1"/>
</dbReference>
<evidence type="ECO:0000256" key="1">
    <source>
        <dbReference type="SAM" id="Phobius"/>
    </source>
</evidence>
<dbReference type="KEGG" id="gmw:113514375"/>
<keyword evidence="2" id="KW-0732">Signal</keyword>
<organism evidence="3 4">
    <name type="scientific">Galleria mellonella</name>
    <name type="common">Greater wax moth</name>
    <dbReference type="NCBI Taxonomy" id="7137"/>
    <lineage>
        <taxon>Eukaryota</taxon>
        <taxon>Metazoa</taxon>
        <taxon>Ecdysozoa</taxon>
        <taxon>Arthropoda</taxon>
        <taxon>Hexapoda</taxon>
        <taxon>Insecta</taxon>
        <taxon>Pterygota</taxon>
        <taxon>Neoptera</taxon>
        <taxon>Endopterygota</taxon>
        <taxon>Lepidoptera</taxon>
        <taxon>Glossata</taxon>
        <taxon>Ditrysia</taxon>
        <taxon>Pyraloidea</taxon>
        <taxon>Pyralidae</taxon>
        <taxon>Galleriinae</taxon>
        <taxon>Galleria</taxon>
    </lineage>
</organism>
<evidence type="ECO:0000256" key="2">
    <source>
        <dbReference type="SAM" id="SignalP"/>
    </source>
</evidence>
<feature type="chain" id="PRO_5046647966" evidence="2">
    <location>
        <begin position="17"/>
        <end position="243"/>
    </location>
</feature>
<accession>A0A6J1WQZ1</accession>
<evidence type="ECO:0000313" key="3">
    <source>
        <dbReference type="Proteomes" id="UP001652740"/>
    </source>
</evidence>
<dbReference type="PANTHER" id="PTHR21879">
    <property type="entry name" value="FI03362P-RELATED-RELATED"/>
    <property type="match status" value="1"/>
</dbReference>
<feature type="signal peptide" evidence="2">
    <location>
        <begin position="1"/>
        <end position="16"/>
    </location>
</feature>
<sequence>MKLFGLLLCVLAVVQCTPVVQEESVLRTVATNFVNCVNSDLSLCLKEHALKATERLGTLRKLKLFEGVTIFNTSPKEARSLDVLPTEPGLREKEVTRRLWENTNDIFQRSELELCYSTESDEEEESRAVKDVEEGRGKKKEAKKKLRLLIPLLLLAKAKAVAIITLSLVVMAASLYKLAVMAKIAFIVKAIAILKALLHKKHHEEEHGWVPHVEEHHGHEGWDGGWSRSKNDGSSLAYSHYQK</sequence>
<dbReference type="GO" id="GO:0016020">
    <property type="term" value="C:membrane"/>
    <property type="evidence" value="ECO:0007669"/>
    <property type="project" value="TreeGrafter"/>
</dbReference>
<dbReference type="InterPro" id="IPR012464">
    <property type="entry name" value="DUF1676"/>
</dbReference>
<keyword evidence="1" id="KW-0812">Transmembrane</keyword>
<keyword evidence="3" id="KW-1185">Reference proteome</keyword>
<gene>
    <name evidence="4" type="primary">LOC113514375</name>
</gene>
<evidence type="ECO:0000313" key="4">
    <source>
        <dbReference type="RefSeq" id="XP_026754253.2"/>
    </source>
</evidence>
<dbReference type="RefSeq" id="XP_026754253.2">
    <property type="nucleotide sequence ID" value="XM_026898452.3"/>
</dbReference>
<dbReference type="Pfam" id="PF07898">
    <property type="entry name" value="DUF1676"/>
    <property type="match status" value="1"/>
</dbReference>
<dbReference type="InParanoid" id="A0A6J1WQZ1"/>
<dbReference type="Proteomes" id="UP001652740">
    <property type="component" value="Unplaced"/>
</dbReference>
<protein>
    <submittedName>
        <fullName evidence="4">Uncharacterized protein LOC113514375</fullName>
    </submittedName>
</protein>
<dbReference type="GeneID" id="113514375"/>
<proteinExistence type="predicted"/>
<reference evidence="4" key="1">
    <citation type="submission" date="2025-08" db="UniProtKB">
        <authorList>
            <consortium name="RefSeq"/>
        </authorList>
    </citation>
    <scope>IDENTIFICATION</scope>
    <source>
        <tissue evidence="4">Whole larvae</tissue>
    </source>
</reference>
<feature type="transmembrane region" description="Helical" evidence="1">
    <location>
        <begin position="148"/>
        <end position="172"/>
    </location>
</feature>
<keyword evidence="1" id="KW-0472">Membrane</keyword>
<name>A0A6J1WQZ1_GALME</name>
<keyword evidence="1" id="KW-1133">Transmembrane helix</keyword>
<dbReference type="AlphaFoldDB" id="A0A6J1WQZ1"/>